<reference evidence="1" key="1">
    <citation type="submission" date="2021-12" db="EMBL/GenBank/DDBJ databases">
        <title>Enterovibrio ZSDZ35 sp. nov. and Enterovibrio ZSDZ42 sp. nov., isolated from coastal seawater in Qingdao.</title>
        <authorList>
            <person name="Zhang P."/>
        </authorList>
    </citation>
    <scope>NUCLEOTIDE SEQUENCE</scope>
    <source>
        <strain evidence="1">ZSDZ35</strain>
    </source>
</reference>
<keyword evidence="2" id="KW-1185">Reference proteome</keyword>
<evidence type="ECO:0000313" key="2">
    <source>
        <dbReference type="Proteomes" id="UP001149821"/>
    </source>
</evidence>
<gene>
    <name evidence="1" type="ORF">LRP49_01350</name>
</gene>
<name>A0ABT5QFS3_9GAMM</name>
<organism evidence="1 2">
    <name type="scientific">Enterovibrio qingdaonensis</name>
    <dbReference type="NCBI Taxonomy" id="2899818"/>
    <lineage>
        <taxon>Bacteria</taxon>
        <taxon>Pseudomonadati</taxon>
        <taxon>Pseudomonadota</taxon>
        <taxon>Gammaproteobacteria</taxon>
        <taxon>Vibrionales</taxon>
        <taxon>Vibrionaceae</taxon>
        <taxon>Enterovibrio</taxon>
    </lineage>
</organism>
<sequence length="152" mass="17554">MTSKNSQFRIYDPTQVDSFQLPVLIDGIDTVKSYRQLHNEETWFWTLLENDTFLEGENILVQVVGQSPLKQPPSQFVFHVPDNEGLLAYNAIGPFQYWTTTKETGERCVVALQNSKKGGYWLSLFTHYCTADQEKDISWVNRLKLSLLLEGF</sequence>
<comment type="caution">
    <text evidence="1">The sequence shown here is derived from an EMBL/GenBank/DDBJ whole genome shotgun (WGS) entry which is preliminary data.</text>
</comment>
<accession>A0ABT5QFS3</accession>
<evidence type="ECO:0000313" key="1">
    <source>
        <dbReference type="EMBL" id="MDD1779829.1"/>
    </source>
</evidence>
<dbReference type="Proteomes" id="UP001149821">
    <property type="component" value="Unassembled WGS sequence"/>
</dbReference>
<dbReference type="RefSeq" id="WP_274139654.1">
    <property type="nucleotide sequence ID" value="NZ_JAJUBB010000001.1"/>
</dbReference>
<protein>
    <submittedName>
        <fullName evidence="1">Uncharacterized protein</fullName>
    </submittedName>
</protein>
<proteinExistence type="predicted"/>
<dbReference type="EMBL" id="JAJUBB010000001">
    <property type="protein sequence ID" value="MDD1779829.1"/>
    <property type="molecule type" value="Genomic_DNA"/>
</dbReference>